<organism evidence="2">
    <name type="scientific">Leptolyngbya sp. NK1-12</name>
    <dbReference type="NCBI Taxonomy" id="2547451"/>
    <lineage>
        <taxon>Bacteria</taxon>
        <taxon>Bacillati</taxon>
        <taxon>Cyanobacteriota</taxon>
        <taxon>Cyanophyceae</taxon>
        <taxon>Leptolyngbyales</taxon>
        <taxon>Leptolyngbyaceae</taxon>
        <taxon>Leptolyngbya group</taxon>
        <taxon>Leptolyngbya</taxon>
    </lineage>
</organism>
<gene>
    <name evidence="2" type="ORF">HJG54_18985</name>
</gene>
<evidence type="ECO:0000313" key="2">
    <source>
        <dbReference type="EMBL" id="WNZ24721.1"/>
    </source>
</evidence>
<evidence type="ECO:0000259" key="1">
    <source>
        <dbReference type="Pfam" id="PF07176"/>
    </source>
</evidence>
<dbReference type="EMBL" id="CP053586">
    <property type="protein sequence ID" value="WNZ24721.1"/>
    <property type="molecule type" value="Genomic_DNA"/>
</dbReference>
<keyword evidence="2" id="KW-0378">Hydrolase</keyword>
<dbReference type="GO" id="GO:0016787">
    <property type="term" value="F:hydrolase activity"/>
    <property type="evidence" value="ECO:0007669"/>
    <property type="project" value="UniProtKB-KW"/>
</dbReference>
<dbReference type="Pfam" id="PF07176">
    <property type="entry name" value="DUF1400"/>
    <property type="match status" value="2"/>
</dbReference>
<feature type="domain" description="DUF1400" evidence="1">
    <location>
        <begin position="47"/>
        <end position="172"/>
    </location>
</feature>
<reference evidence="2" key="1">
    <citation type="submission" date="2020-05" db="EMBL/GenBank/DDBJ databases">
        <authorList>
            <person name="Zhu T."/>
            <person name="Keshari N."/>
            <person name="Lu X."/>
        </authorList>
    </citation>
    <scope>NUCLEOTIDE SEQUENCE</scope>
    <source>
        <strain evidence="2">NK1-12</strain>
    </source>
</reference>
<name>A0AA97AJB1_9CYAN</name>
<dbReference type="AlphaFoldDB" id="A0AA97AJB1"/>
<feature type="domain" description="DUF1400" evidence="1">
    <location>
        <begin position="322"/>
        <end position="444"/>
    </location>
</feature>
<protein>
    <submittedName>
        <fullName evidence="2">Alpha/beta hydrolase</fullName>
    </submittedName>
</protein>
<dbReference type="RefSeq" id="WP_316430659.1">
    <property type="nucleotide sequence ID" value="NZ_CP053586.1"/>
</dbReference>
<sequence>MAAIQPLPNPVQLFQKLLQKQRRRPYLLLSGLCAMSAYVYCSKPANAAQTVIVQYADRRATVSLTELQTFVEGGEATPELQALIQQIPSRESFGRQIFARVLPLRFAPSGDQEISRNAQFILYQINKLVGEPSGEANYPVLRQALIEASINRPGLTIMRLLEVYPEATVRVDLLNLEQIFNDISLYLERLQPLLQSRQLIHDWFCECPAPAASILTAASSPSSPQSSNCSPNTQLLHAQADLQDWGENGQALLSVLLALEWLTQSSGASNGEANGLDSEHSISGYSILLQNRWLNYGNSVAEYRLRNTPGDIYNHKTAHDKRLVFRFGPFGRSISVAELSQFAETGEASKTLQGYLDLADLDPVNVRSILNQQVTVDFRLVDRALSSLLGEYVLFRISDVLHTSSQQADIPALRSALLLSAADDNRISPIEFLQRFPTQQIHVDGVVLLRAVQFTRRTLQQDLGQVTDRIADWLENVQRTIAAAICDCQPPDNEGPNQPDPSEISRVLKSLIRQ</sequence>
<dbReference type="InterPro" id="IPR010802">
    <property type="entry name" value="DUF1400"/>
</dbReference>
<proteinExistence type="predicted"/>
<accession>A0AA97AJB1</accession>